<proteinExistence type="inferred from homology"/>
<comment type="caution">
    <text evidence="19">The sequence shown here is derived from an EMBL/GenBank/DDBJ whole genome shotgun (WGS) entry which is preliminary data.</text>
</comment>
<feature type="compositionally biased region" description="Low complexity" evidence="17">
    <location>
        <begin position="70"/>
        <end position="81"/>
    </location>
</feature>
<dbReference type="GO" id="GO:0000139">
    <property type="term" value="C:Golgi membrane"/>
    <property type="evidence" value="ECO:0007669"/>
    <property type="project" value="UniProtKB-SubCell"/>
</dbReference>
<keyword evidence="20" id="KW-1185">Reference proteome</keyword>
<keyword evidence="12" id="KW-0131">Cell cycle</keyword>
<evidence type="ECO:0000256" key="1">
    <source>
        <dbReference type="ARBA" id="ARBA00004395"/>
    </source>
</evidence>
<sequence>MKSDIDEKSSDVRFVKKVSTPLVNPVFYPEKPFSSKREKPDKSIYRPPPTPKASKWSFSSRKDSDDSRPRSISFSSKSSLSPLYDPTKDKLYFEQCYELIGQLGSGDFGEVYKVKSFEDQRYYAIKKAKRPYTGISDRHRRLREVQKLEQLPVHPNCVRFYGAWEQNRVLYIKTELCICSLSKYSEKYATIEEEIVWDILFDLLMAVKHLHDHELLHLDIKPDNIFISEKGICKLGDFGLMVSISESKSYDVSEGDAKYLAPEVLLDNYFSEAADIFSVGITVLELITDLRVDSSGAGWRSLREGNFPDFYVKLMSKRLFNLIQKMMDRIPTNRPSAANILNLDYLQEELKKRRETIKKLEKLQIFYFDNCISVIRRLNSSIDDVFQEVESYSKNSLTEFLKEEQTALDVQAALNLSLSDDTSDALKISVKMSTPNKSNDHFLPESIQDNADSLVLSRSKKGHCTMAAIVSDPMPGELNQSITKQTPDRDSPHRDSRPAKSCRSLVFDIKADDSFTIPPLKELDESDESYGSKSPEFCDPFLLMCLDHHLSYQGDLWNDYHNLAVLGCCNFHHTKGICYGKSYNFKIISSTNLIIY</sequence>
<keyword evidence="10" id="KW-0333">Golgi apparatus</keyword>
<feature type="domain" description="Protein kinase" evidence="18">
    <location>
        <begin position="97"/>
        <end position="346"/>
    </location>
</feature>
<dbReference type="InterPro" id="IPR050339">
    <property type="entry name" value="CC_SR_Kinase"/>
</dbReference>
<evidence type="ECO:0000256" key="17">
    <source>
        <dbReference type="SAM" id="MobiDB-lite"/>
    </source>
</evidence>
<dbReference type="GO" id="GO:0004674">
    <property type="term" value="F:protein serine/threonine kinase activity"/>
    <property type="evidence" value="ECO:0007669"/>
    <property type="project" value="UniProtKB-KW"/>
</dbReference>
<dbReference type="PROSITE" id="PS00108">
    <property type="entry name" value="PROTEIN_KINASE_ST"/>
    <property type="match status" value="1"/>
</dbReference>
<evidence type="ECO:0000259" key="18">
    <source>
        <dbReference type="PROSITE" id="PS50011"/>
    </source>
</evidence>
<keyword evidence="5" id="KW-0479">Metal-binding</keyword>
<feature type="binding site" evidence="16">
    <location>
        <position position="127"/>
    </location>
    <ligand>
        <name>ATP</name>
        <dbReference type="ChEBI" id="CHEBI:30616"/>
    </ligand>
</feature>
<evidence type="ECO:0000256" key="15">
    <source>
        <dbReference type="ARBA" id="ARBA00048679"/>
    </source>
</evidence>
<comment type="similarity">
    <text evidence="13">Belongs to the protein kinase superfamily. Ser/Thr protein kinase family. GCN2 subfamily.</text>
</comment>
<feature type="compositionally biased region" description="Basic and acidic residues" evidence="17">
    <location>
        <begin position="60"/>
        <end position="69"/>
    </location>
</feature>
<dbReference type="SMART" id="SM00220">
    <property type="entry name" value="S_TKc"/>
    <property type="match status" value="1"/>
</dbReference>
<evidence type="ECO:0000256" key="2">
    <source>
        <dbReference type="ARBA" id="ARBA00012513"/>
    </source>
</evidence>
<evidence type="ECO:0000256" key="3">
    <source>
        <dbReference type="ARBA" id="ARBA00022527"/>
    </source>
</evidence>
<evidence type="ECO:0000313" key="20">
    <source>
        <dbReference type="Proteomes" id="UP001054945"/>
    </source>
</evidence>
<comment type="subcellular location">
    <subcellularLocation>
        <location evidence="1">Golgi apparatus membrane</location>
        <topology evidence="1">Peripheral membrane protein</topology>
    </subcellularLocation>
</comment>
<feature type="compositionally biased region" description="Basic and acidic residues" evidence="17">
    <location>
        <begin position="33"/>
        <end position="44"/>
    </location>
</feature>
<feature type="region of interest" description="Disordered" evidence="17">
    <location>
        <begin position="25"/>
        <end position="81"/>
    </location>
</feature>
<organism evidence="19 20">
    <name type="scientific">Caerostris extrusa</name>
    <name type="common">Bark spider</name>
    <name type="synonym">Caerostris bankana</name>
    <dbReference type="NCBI Taxonomy" id="172846"/>
    <lineage>
        <taxon>Eukaryota</taxon>
        <taxon>Metazoa</taxon>
        <taxon>Ecdysozoa</taxon>
        <taxon>Arthropoda</taxon>
        <taxon>Chelicerata</taxon>
        <taxon>Arachnida</taxon>
        <taxon>Araneae</taxon>
        <taxon>Araneomorphae</taxon>
        <taxon>Entelegynae</taxon>
        <taxon>Araneoidea</taxon>
        <taxon>Araneidae</taxon>
        <taxon>Caerostris</taxon>
    </lineage>
</organism>
<dbReference type="Pfam" id="PF00069">
    <property type="entry name" value="Pkinase"/>
    <property type="match status" value="1"/>
</dbReference>
<dbReference type="InterPro" id="IPR008271">
    <property type="entry name" value="Ser/Thr_kinase_AS"/>
</dbReference>
<keyword evidence="11" id="KW-0472">Membrane</keyword>
<keyword evidence="6 16" id="KW-0547">Nucleotide-binding</keyword>
<keyword evidence="7 19" id="KW-0418">Kinase</keyword>
<comment type="catalytic activity">
    <reaction evidence="14">
        <text>L-threonyl-[protein] + ATP = O-phospho-L-threonyl-[protein] + ADP + H(+)</text>
        <dbReference type="Rhea" id="RHEA:46608"/>
        <dbReference type="Rhea" id="RHEA-COMP:11060"/>
        <dbReference type="Rhea" id="RHEA-COMP:11605"/>
        <dbReference type="ChEBI" id="CHEBI:15378"/>
        <dbReference type="ChEBI" id="CHEBI:30013"/>
        <dbReference type="ChEBI" id="CHEBI:30616"/>
        <dbReference type="ChEBI" id="CHEBI:61977"/>
        <dbReference type="ChEBI" id="CHEBI:456216"/>
        <dbReference type="EC" id="2.7.11.1"/>
    </reaction>
</comment>
<evidence type="ECO:0000256" key="11">
    <source>
        <dbReference type="ARBA" id="ARBA00023136"/>
    </source>
</evidence>
<dbReference type="GO" id="GO:0046872">
    <property type="term" value="F:metal ion binding"/>
    <property type="evidence" value="ECO:0007669"/>
    <property type="project" value="UniProtKB-KW"/>
</dbReference>
<keyword evidence="3" id="KW-0723">Serine/threonine-protein kinase</keyword>
<dbReference type="GO" id="GO:0005634">
    <property type="term" value="C:nucleus"/>
    <property type="evidence" value="ECO:0007669"/>
    <property type="project" value="TreeGrafter"/>
</dbReference>
<evidence type="ECO:0000256" key="4">
    <source>
        <dbReference type="ARBA" id="ARBA00022679"/>
    </source>
</evidence>
<dbReference type="Gene3D" id="3.30.200.20">
    <property type="entry name" value="Phosphorylase Kinase, domain 1"/>
    <property type="match status" value="1"/>
</dbReference>
<evidence type="ECO:0000256" key="13">
    <source>
        <dbReference type="ARBA" id="ARBA00037982"/>
    </source>
</evidence>
<dbReference type="PROSITE" id="PS50011">
    <property type="entry name" value="PROTEIN_KINASE_DOM"/>
    <property type="match status" value="1"/>
</dbReference>
<evidence type="ECO:0000313" key="19">
    <source>
        <dbReference type="EMBL" id="GIX83291.1"/>
    </source>
</evidence>
<dbReference type="InterPro" id="IPR011009">
    <property type="entry name" value="Kinase-like_dom_sf"/>
</dbReference>
<keyword evidence="9" id="KW-0460">Magnesium</keyword>
<dbReference type="PANTHER" id="PTHR11042:SF183">
    <property type="entry name" value="MEMBRANE-ASSOCIATED TYROSINE- AND THREONINE-SPECIFIC CDC2-INHIBITORY KINASE"/>
    <property type="match status" value="1"/>
</dbReference>
<dbReference type="SUPFAM" id="SSF56112">
    <property type="entry name" value="Protein kinase-like (PK-like)"/>
    <property type="match status" value="1"/>
</dbReference>
<protein>
    <recommendedName>
        <fullName evidence="2">non-specific serine/threonine protein kinase</fullName>
        <ecNumber evidence="2">2.7.11.1</ecNumber>
    </recommendedName>
</protein>
<dbReference type="EC" id="2.7.11.1" evidence="2"/>
<dbReference type="AlphaFoldDB" id="A0AAV4NHT6"/>
<evidence type="ECO:0000256" key="12">
    <source>
        <dbReference type="ARBA" id="ARBA00023306"/>
    </source>
</evidence>
<dbReference type="FunFam" id="1.10.510.10:FF:000315">
    <property type="entry name" value="membrane-associated tyrosine- and threonine-specific cdc2-inhibitory kinase"/>
    <property type="match status" value="1"/>
</dbReference>
<name>A0AAV4NHT6_CAEEX</name>
<keyword evidence="4" id="KW-0808">Transferase</keyword>
<evidence type="ECO:0000256" key="9">
    <source>
        <dbReference type="ARBA" id="ARBA00022842"/>
    </source>
</evidence>
<feature type="compositionally biased region" description="Basic and acidic residues" evidence="17">
    <location>
        <begin position="486"/>
        <end position="498"/>
    </location>
</feature>
<dbReference type="Gene3D" id="1.10.510.10">
    <property type="entry name" value="Transferase(Phosphotransferase) domain 1"/>
    <property type="match status" value="1"/>
</dbReference>
<accession>A0AAV4NHT6</accession>
<keyword evidence="8 16" id="KW-0067">ATP-binding</keyword>
<dbReference type="InterPro" id="IPR000719">
    <property type="entry name" value="Prot_kinase_dom"/>
</dbReference>
<evidence type="ECO:0000256" key="5">
    <source>
        <dbReference type="ARBA" id="ARBA00022723"/>
    </source>
</evidence>
<evidence type="ECO:0000256" key="10">
    <source>
        <dbReference type="ARBA" id="ARBA00023034"/>
    </source>
</evidence>
<dbReference type="PANTHER" id="PTHR11042">
    <property type="entry name" value="EUKARYOTIC TRANSLATION INITIATION FACTOR 2-ALPHA KINASE EIF2-ALPHA KINASE -RELATED"/>
    <property type="match status" value="1"/>
</dbReference>
<evidence type="ECO:0000256" key="8">
    <source>
        <dbReference type="ARBA" id="ARBA00022840"/>
    </source>
</evidence>
<evidence type="ECO:0000256" key="14">
    <source>
        <dbReference type="ARBA" id="ARBA00047899"/>
    </source>
</evidence>
<feature type="region of interest" description="Disordered" evidence="17">
    <location>
        <begin position="473"/>
        <end position="500"/>
    </location>
</feature>
<dbReference type="Proteomes" id="UP001054945">
    <property type="component" value="Unassembled WGS sequence"/>
</dbReference>
<evidence type="ECO:0000256" key="7">
    <source>
        <dbReference type="ARBA" id="ARBA00022777"/>
    </source>
</evidence>
<evidence type="ECO:0000256" key="6">
    <source>
        <dbReference type="ARBA" id="ARBA00022741"/>
    </source>
</evidence>
<dbReference type="InterPro" id="IPR017441">
    <property type="entry name" value="Protein_kinase_ATP_BS"/>
</dbReference>
<reference evidence="19 20" key="1">
    <citation type="submission" date="2021-06" db="EMBL/GenBank/DDBJ databases">
        <title>Caerostris extrusa draft genome.</title>
        <authorList>
            <person name="Kono N."/>
            <person name="Arakawa K."/>
        </authorList>
    </citation>
    <scope>NUCLEOTIDE SEQUENCE [LARGE SCALE GENOMIC DNA]</scope>
</reference>
<dbReference type="PROSITE" id="PS00107">
    <property type="entry name" value="PROTEIN_KINASE_ATP"/>
    <property type="match status" value="1"/>
</dbReference>
<gene>
    <name evidence="19" type="primary">pkmyt1</name>
    <name evidence="19" type="ORF">CEXT_302701</name>
</gene>
<dbReference type="EMBL" id="BPLR01020855">
    <property type="protein sequence ID" value="GIX83291.1"/>
    <property type="molecule type" value="Genomic_DNA"/>
</dbReference>
<dbReference type="GO" id="GO:0005524">
    <property type="term" value="F:ATP binding"/>
    <property type="evidence" value="ECO:0007669"/>
    <property type="project" value="UniProtKB-UniRule"/>
</dbReference>
<comment type="catalytic activity">
    <reaction evidence="15">
        <text>L-seryl-[protein] + ATP = O-phospho-L-seryl-[protein] + ADP + H(+)</text>
        <dbReference type="Rhea" id="RHEA:17989"/>
        <dbReference type="Rhea" id="RHEA-COMP:9863"/>
        <dbReference type="Rhea" id="RHEA-COMP:11604"/>
        <dbReference type="ChEBI" id="CHEBI:15378"/>
        <dbReference type="ChEBI" id="CHEBI:29999"/>
        <dbReference type="ChEBI" id="CHEBI:30616"/>
        <dbReference type="ChEBI" id="CHEBI:83421"/>
        <dbReference type="ChEBI" id="CHEBI:456216"/>
        <dbReference type="EC" id="2.7.11.1"/>
    </reaction>
</comment>
<dbReference type="GO" id="GO:0051321">
    <property type="term" value="P:meiotic cell cycle"/>
    <property type="evidence" value="ECO:0007669"/>
    <property type="project" value="TreeGrafter"/>
</dbReference>
<dbReference type="GO" id="GO:0110031">
    <property type="term" value="P:negative regulation of G2/MI transition of meiotic cell cycle"/>
    <property type="evidence" value="ECO:0007669"/>
    <property type="project" value="TreeGrafter"/>
</dbReference>
<evidence type="ECO:0000256" key="16">
    <source>
        <dbReference type="PROSITE-ProRule" id="PRU10141"/>
    </source>
</evidence>